<organism evidence="1 2">
    <name type="scientific">Entomophthora muscae</name>
    <dbReference type="NCBI Taxonomy" id="34485"/>
    <lineage>
        <taxon>Eukaryota</taxon>
        <taxon>Fungi</taxon>
        <taxon>Fungi incertae sedis</taxon>
        <taxon>Zoopagomycota</taxon>
        <taxon>Entomophthoromycotina</taxon>
        <taxon>Entomophthoromycetes</taxon>
        <taxon>Entomophthorales</taxon>
        <taxon>Entomophthoraceae</taxon>
        <taxon>Entomophthora</taxon>
    </lineage>
</organism>
<protein>
    <submittedName>
        <fullName evidence="1">Uncharacterized protein</fullName>
    </submittedName>
</protein>
<accession>A0ACC2S030</accession>
<comment type="caution">
    <text evidence="1">The sequence shown here is derived from an EMBL/GenBank/DDBJ whole genome shotgun (WGS) entry which is preliminary data.</text>
</comment>
<reference evidence="1" key="1">
    <citation type="submission" date="2022-04" db="EMBL/GenBank/DDBJ databases">
        <title>Genome of the entomopathogenic fungus Entomophthora muscae.</title>
        <authorList>
            <person name="Elya C."/>
            <person name="Lovett B.R."/>
            <person name="Lee E."/>
            <person name="Macias A.M."/>
            <person name="Hajek A.E."/>
            <person name="De Bivort B.L."/>
            <person name="Kasson M.T."/>
            <person name="De Fine Licht H.H."/>
            <person name="Stajich J.E."/>
        </authorList>
    </citation>
    <scope>NUCLEOTIDE SEQUENCE</scope>
    <source>
        <strain evidence="1">Berkeley</strain>
    </source>
</reference>
<proteinExistence type="predicted"/>
<name>A0ACC2S030_9FUNG</name>
<dbReference type="Proteomes" id="UP001165960">
    <property type="component" value="Unassembled WGS sequence"/>
</dbReference>
<sequence length="134" mass="15379">MSNLPVIVLFWRSKTLVSWPPDLIFPDAMMNPTCSVQDTLARIKLLNRYNRQDSWHTNESRLLRDKYNSLSTYQLDMEPPITPRPMPASAPETPLDHTNNLFGIVYITLTGVIDTIISAAGLWSWMEKVDVLPY</sequence>
<evidence type="ECO:0000313" key="1">
    <source>
        <dbReference type="EMBL" id="KAJ9055613.1"/>
    </source>
</evidence>
<dbReference type="EMBL" id="QTSX02006394">
    <property type="protein sequence ID" value="KAJ9055613.1"/>
    <property type="molecule type" value="Genomic_DNA"/>
</dbReference>
<keyword evidence="2" id="KW-1185">Reference proteome</keyword>
<gene>
    <name evidence="1" type="ORF">DSO57_1002087</name>
</gene>
<evidence type="ECO:0000313" key="2">
    <source>
        <dbReference type="Proteomes" id="UP001165960"/>
    </source>
</evidence>